<dbReference type="Proteomes" id="UP001221757">
    <property type="component" value="Unassembled WGS sequence"/>
</dbReference>
<keyword evidence="2" id="KW-0812">Transmembrane</keyword>
<accession>A0AAD7B0P6</accession>
<gene>
    <name evidence="3" type="ORF">B0H17DRAFT_1154034</name>
</gene>
<keyword evidence="4" id="KW-1185">Reference proteome</keyword>
<evidence type="ECO:0000256" key="1">
    <source>
        <dbReference type="SAM" id="MobiDB-lite"/>
    </source>
</evidence>
<reference evidence="3" key="1">
    <citation type="submission" date="2023-03" db="EMBL/GenBank/DDBJ databases">
        <title>Massive genome expansion in bonnet fungi (Mycena s.s.) driven by repeated elements and novel gene families across ecological guilds.</title>
        <authorList>
            <consortium name="Lawrence Berkeley National Laboratory"/>
            <person name="Harder C.B."/>
            <person name="Miyauchi S."/>
            <person name="Viragh M."/>
            <person name="Kuo A."/>
            <person name="Thoen E."/>
            <person name="Andreopoulos B."/>
            <person name="Lu D."/>
            <person name="Skrede I."/>
            <person name="Drula E."/>
            <person name="Henrissat B."/>
            <person name="Morin E."/>
            <person name="Kohler A."/>
            <person name="Barry K."/>
            <person name="LaButti K."/>
            <person name="Morin E."/>
            <person name="Salamov A."/>
            <person name="Lipzen A."/>
            <person name="Mereny Z."/>
            <person name="Hegedus B."/>
            <person name="Baldrian P."/>
            <person name="Stursova M."/>
            <person name="Weitz H."/>
            <person name="Taylor A."/>
            <person name="Grigoriev I.V."/>
            <person name="Nagy L.G."/>
            <person name="Martin F."/>
            <person name="Kauserud H."/>
        </authorList>
    </citation>
    <scope>NUCLEOTIDE SEQUENCE</scope>
    <source>
        <strain evidence="3">CBHHK067</strain>
    </source>
</reference>
<keyword evidence="2" id="KW-1133">Transmembrane helix</keyword>
<sequence length="470" mass="51943">RILWPVYIVTGQALLLFLAWGFFGSVRAKGQIILPGHTADALKFSVVPLNLVVNRLYSLFSQAVRHAIVVALTRPLAISQLGFGILISRRSLILKWDKLKWLFASVILFVGTLTQTARGKLDIASDADKHQHPNPAERDGDRSLQSSINDSFTQLWTTRLQYYSIEFNYSTQPALILFTVNSSLLSIIEESGAASATSRAGYPTVIDFGGWAHTVSTGAHSSHLSENESWHTSHRDLGHRCQRDNIRYVRPAIQLRDNPARTRANVSCDFRTLDETTQPPLFRFTQDATATVAEEPYDFRVKSLATNCSGGLVLSDYTGLSPSNTNDTVFALGCGDVDDLSAKTYSTHLFKHLLHPLMVWLEAVIIEGQGASYAYMQTVVCTISPQIQNMISNYSTGFITSKRVFAVLEAFTYGQNMDRNTVGDSISAIFTDQPDPRLESPLIFLELLEAYITGIIEFVGTVGTLGSAAF</sequence>
<feature type="compositionally biased region" description="Basic and acidic residues" evidence="1">
    <location>
        <begin position="124"/>
        <end position="142"/>
    </location>
</feature>
<feature type="region of interest" description="Disordered" evidence="1">
    <location>
        <begin position="124"/>
        <end position="145"/>
    </location>
</feature>
<feature type="transmembrane region" description="Helical" evidence="2">
    <location>
        <begin position="6"/>
        <end position="26"/>
    </location>
</feature>
<evidence type="ECO:0000313" key="3">
    <source>
        <dbReference type="EMBL" id="KAJ7606534.1"/>
    </source>
</evidence>
<feature type="non-terminal residue" evidence="3">
    <location>
        <position position="470"/>
    </location>
</feature>
<name>A0AAD7B0P6_MYCRO</name>
<comment type="caution">
    <text evidence="3">The sequence shown here is derived from an EMBL/GenBank/DDBJ whole genome shotgun (WGS) entry which is preliminary data.</text>
</comment>
<dbReference type="AlphaFoldDB" id="A0AAD7B0P6"/>
<proteinExistence type="predicted"/>
<protein>
    <submittedName>
        <fullName evidence="3">Uncharacterized protein</fullName>
    </submittedName>
</protein>
<organism evidence="3 4">
    <name type="scientific">Mycena rosella</name>
    <name type="common">Pink bonnet</name>
    <name type="synonym">Agaricus rosellus</name>
    <dbReference type="NCBI Taxonomy" id="1033263"/>
    <lineage>
        <taxon>Eukaryota</taxon>
        <taxon>Fungi</taxon>
        <taxon>Dikarya</taxon>
        <taxon>Basidiomycota</taxon>
        <taxon>Agaricomycotina</taxon>
        <taxon>Agaricomycetes</taxon>
        <taxon>Agaricomycetidae</taxon>
        <taxon>Agaricales</taxon>
        <taxon>Marasmiineae</taxon>
        <taxon>Mycenaceae</taxon>
        <taxon>Mycena</taxon>
    </lineage>
</organism>
<evidence type="ECO:0000256" key="2">
    <source>
        <dbReference type="SAM" id="Phobius"/>
    </source>
</evidence>
<keyword evidence="2" id="KW-0472">Membrane</keyword>
<evidence type="ECO:0000313" key="4">
    <source>
        <dbReference type="Proteomes" id="UP001221757"/>
    </source>
</evidence>
<dbReference type="EMBL" id="JARKIE010001096">
    <property type="protein sequence ID" value="KAJ7606534.1"/>
    <property type="molecule type" value="Genomic_DNA"/>
</dbReference>